<feature type="non-terminal residue" evidence="1">
    <location>
        <position position="96"/>
    </location>
</feature>
<dbReference type="OrthoDB" id="6434386at2759"/>
<protein>
    <recommendedName>
        <fullName evidence="3">Pre-C2HC domain-containing protein</fullName>
    </recommendedName>
</protein>
<name>A0A4Y1ZM22_ARAVE</name>
<evidence type="ECO:0000313" key="1">
    <source>
        <dbReference type="EMBL" id="GBL57844.1"/>
    </source>
</evidence>
<comment type="caution">
    <text evidence="1">The sequence shown here is derived from an EMBL/GenBank/DDBJ whole genome shotgun (WGS) entry which is preliminary data.</text>
</comment>
<sequence length="96" mass="11327">MMKRSNDYRDLIKQINEVEKIPCKAKEAGEFIKLFCETPNHVRTLTDFLDKKEKEYFVIPGRTEKPIKVVIKGLPIDMDLEEIKNDLVSKKFRVDK</sequence>
<dbReference type="AlphaFoldDB" id="A0A4Y1ZM22"/>
<accession>A0A4Y1ZM22</accession>
<keyword evidence="2" id="KW-1185">Reference proteome</keyword>
<evidence type="ECO:0000313" key="2">
    <source>
        <dbReference type="Proteomes" id="UP000499080"/>
    </source>
</evidence>
<dbReference type="Proteomes" id="UP000499080">
    <property type="component" value="Unassembled WGS sequence"/>
</dbReference>
<gene>
    <name evidence="1" type="ORF">AVEN_85441_1</name>
</gene>
<dbReference type="EMBL" id="BGPR01226530">
    <property type="protein sequence ID" value="GBL57844.1"/>
    <property type="molecule type" value="Genomic_DNA"/>
</dbReference>
<proteinExistence type="predicted"/>
<organism evidence="1 2">
    <name type="scientific">Araneus ventricosus</name>
    <name type="common">Orbweaver spider</name>
    <name type="synonym">Epeira ventricosa</name>
    <dbReference type="NCBI Taxonomy" id="182803"/>
    <lineage>
        <taxon>Eukaryota</taxon>
        <taxon>Metazoa</taxon>
        <taxon>Ecdysozoa</taxon>
        <taxon>Arthropoda</taxon>
        <taxon>Chelicerata</taxon>
        <taxon>Arachnida</taxon>
        <taxon>Araneae</taxon>
        <taxon>Araneomorphae</taxon>
        <taxon>Entelegynae</taxon>
        <taxon>Araneoidea</taxon>
        <taxon>Araneidae</taxon>
        <taxon>Araneus</taxon>
    </lineage>
</organism>
<reference evidence="1 2" key="1">
    <citation type="journal article" date="2019" name="Sci. Rep.">
        <title>Orb-weaving spider Araneus ventricosus genome elucidates the spidroin gene catalogue.</title>
        <authorList>
            <person name="Kono N."/>
            <person name="Nakamura H."/>
            <person name="Ohtoshi R."/>
            <person name="Moran D.A.P."/>
            <person name="Shinohara A."/>
            <person name="Yoshida Y."/>
            <person name="Fujiwara M."/>
            <person name="Mori M."/>
            <person name="Tomita M."/>
            <person name="Arakawa K."/>
        </authorList>
    </citation>
    <scope>NUCLEOTIDE SEQUENCE [LARGE SCALE GENOMIC DNA]</scope>
</reference>
<evidence type="ECO:0008006" key="3">
    <source>
        <dbReference type="Google" id="ProtNLM"/>
    </source>
</evidence>